<dbReference type="PANTHER" id="PTHR47839:SF1">
    <property type="entry name" value="DOMAIN PROTEIN, PUTATIVE (AFU_ORTHOLOGUE AFUA_6G04830)-RELATED"/>
    <property type="match status" value="1"/>
</dbReference>
<reference evidence="2 3" key="1">
    <citation type="submission" date="2016-04" db="EMBL/GenBank/DDBJ databases">
        <title>Genome analyses suggest a sexual origin of heterokaryosis in a supposedly ancient asexual fungus.</title>
        <authorList>
            <person name="Ropars J."/>
            <person name="Sedzielewska K."/>
            <person name="Noel J."/>
            <person name="Charron P."/>
            <person name="Farinelli L."/>
            <person name="Marton T."/>
            <person name="Kruger M."/>
            <person name="Pelin A."/>
            <person name="Brachmann A."/>
            <person name="Corradi N."/>
        </authorList>
    </citation>
    <scope>NUCLEOTIDE SEQUENCE [LARGE SCALE GENOMIC DNA]</scope>
    <source>
        <strain evidence="2 3">A5</strain>
    </source>
</reference>
<dbReference type="Pfam" id="PF12449">
    <property type="entry name" value="DUF3684"/>
    <property type="match status" value="1"/>
</dbReference>
<dbReference type="Proteomes" id="UP000232722">
    <property type="component" value="Unassembled WGS sequence"/>
</dbReference>
<accession>A0A2N0P5F9</accession>
<dbReference type="NCBIfam" id="NF047352">
    <property type="entry name" value="P_loop_sacsin"/>
    <property type="match status" value="1"/>
</dbReference>
<sequence length="1615" mass="187469">MHNLETIISMSVNDFRNQILSGSEEQIVEVNQRDLIDKILARYSSKHVIYRELLQNSDDAESKSIQIKFETEPNTDKVTRILFKNDGFHFRPEDWERLKKIAEGNPDEKKIGAFGVGFYSLFQVCENPFVSSGGQGMAFYWRGNKLYTKRGEQESTDNWTTFLFDMREPMKLEDVEEFAQFLVNSLGFTENLQEISVYFNDELVIQLSKEIQEPEFMEITPEFNRLSPQGLFYLTSVDVRDVKLSFKKLLVPVDICTGKFYPKNPTPISLKIASGNLDVSAEDEFSAKMKRITKKELPRETTIQMIYTGFEEHGNYVSQFFEDLLPYPEQGRIYIGFPTHQTTGCCSHLSARVIPTVERESIDLVDMTLAKYNSEILCLAGTLCRILYEDEMNKINRSIDTQGFGWFEEWAVRALTHFTFNTTTPNEQVGKITESQFFNCSEKLPILSTTGIFPISDVRIPNPEMAEFIRTVPLVPMFIFEQCETFFKKAKLMNLIRELNFHDVLIELESRVFSENEMIELLKWMISYLSKGNTVDTSEFERFKELARIKTIRYFLNPVIIPPSMDVPNDVMPYTISKTLLPQDLKKWFGWSELSLVNWARFIVNKPDLETDPTFAEKVHEILARNFKISESDRKSDKKNDKKSDKKVLRQLFERKRCIPTRSGMRIPSEAYFENVNLFPDLPTINFQRPSLNVKNLIEFFGVRKVVEMTLIIDRLTNHEDCDYMQLIKYLTSKSDDLKQNDINMLKSRRIWPKENSGSQQIQHFVISDLHIPLDFHRELGLPVIDWKVRWARNTPEEKFLIDLGIQQFPTLRKILELAAPPSDSEIRCKALRYFIINFERIYSRNYRAAEINVEFLPCLNDTYAIPLECFINPECTVMGFKVINRDLQHQVGKLGVRQHPYREELLNELWQNPPRDEINAEKIFEYLATRQSDFNRSDWNGLANFDFIPIHQSNGIFFARPCKCFFKVQDELKVFFLQIDFGDKANRFLQSCGVKDEPSSIEYAELLIKSSHKLLQLIGVEKYLKILKKIANDFSSFGNMASRIGLVSRMKKAPILVAITKESREINSEMKETNIYRLNTAKKIYINDDKIYQGIFNPLTAPEDDNLEVLYKGLGCKSLRDSVNEASIPIGSIQVTDESKKFQEIIIERASLFYFKYPKNDIKSDDEWLKKLKVREIDYIETSYTLGNANKTKKNNTSILRNNEMASWILYITSNSTSLDISKHIARNIYKSHEWKSIFAVNTLLTASLLDLKEMGYPVDRILQQQNSVADQINTKQENGKPISNVKPSIDDNSIPFQSQLNQLFPGQGIFPNASTSNSNSYTNKKPINIINKDPVTITNRESVNITNRRPVTITNKGPVTITNRESVTVANIELVNITNERSINITNEKSVDIKNREPIPITSETTRTLQKFLQDTIKTFYSDPKGITNNQANAKNVIKACSFDRGSIINHQDSIKIVHESQMNYCNIVMNLHCVNTFEGVELHISEDSVQLPQAFNASLNQFIGMLINLAAVFELAPKDIHVFYDETSNSIAFNRNSELFFNLKFYCELHDEECRNKPTINAMTYWFMMICHELSHNFIQHHNSEHEYYFLLFAEIYMPYYLEILRRCEIFY</sequence>
<dbReference type="InterPro" id="IPR022155">
    <property type="entry name" value="DUF3684"/>
</dbReference>
<dbReference type="InterPro" id="IPR058210">
    <property type="entry name" value="SACS/Nov_dom"/>
</dbReference>
<organism evidence="2 3">
    <name type="scientific">Rhizophagus irregularis</name>
    <dbReference type="NCBI Taxonomy" id="588596"/>
    <lineage>
        <taxon>Eukaryota</taxon>
        <taxon>Fungi</taxon>
        <taxon>Fungi incertae sedis</taxon>
        <taxon>Mucoromycota</taxon>
        <taxon>Glomeromycotina</taxon>
        <taxon>Glomeromycetes</taxon>
        <taxon>Glomerales</taxon>
        <taxon>Glomeraceae</taxon>
        <taxon>Rhizophagus</taxon>
    </lineage>
</organism>
<evidence type="ECO:0000313" key="3">
    <source>
        <dbReference type="Proteomes" id="UP000232722"/>
    </source>
</evidence>
<gene>
    <name evidence="2" type="ORF">RhiirA5_454935</name>
</gene>
<dbReference type="EMBL" id="LLXJ01001463">
    <property type="protein sequence ID" value="PKC02062.1"/>
    <property type="molecule type" value="Genomic_DNA"/>
</dbReference>
<dbReference type="InterPro" id="IPR036890">
    <property type="entry name" value="HATPase_C_sf"/>
</dbReference>
<evidence type="ECO:0000259" key="1">
    <source>
        <dbReference type="Pfam" id="PF25794"/>
    </source>
</evidence>
<feature type="domain" description="Sacsin/Nov" evidence="1">
    <location>
        <begin position="35"/>
        <end position="135"/>
    </location>
</feature>
<evidence type="ECO:0000313" key="2">
    <source>
        <dbReference type="EMBL" id="PKC02062.1"/>
    </source>
</evidence>
<dbReference type="VEuPathDB" id="FungiDB:RhiirFUN_026630"/>
<dbReference type="Gene3D" id="3.30.565.10">
    <property type="entry name" value="Histidine kinase-like ATPase, C-terminal domain"/>
    <property type="match status" value="1"/>
</dbReference>
<dbReference type="VEuPathDB" id="FungiDB:FUN_001305"/>
<dbReference type="SUPFAM" id="SSF55874">
    <property type="entry name" value="ATPase domain of HSP90 chaperone/DNA topoisomerase II/histidine kinase"/>
    <property type="match status" value="1"/>
</dbReference>
<protein>
    <recommendedName>
        <fullName evidence="1">Sacsin/Nov domain-containing protein</fullName>
    </recommendedName>
</protein>
<dbReference type="VEuPathDB" id="FungiDB:RhiirA1_488641"/>
<proteinExistence type="predicted"/>
<reference evidence="2 3" key="2">
    <citation type="submission" date="2017-09" db="EMBL/GenBank/DDBJ databases">
        <title>Extensive intraspecific genome diversity in a model arbuscular mycorrhizal fungus.</title>
        <authorList>
            <person name="Chen E.C."/>
            <person name="Morin E."/>
            <person name="Beaudet D."/>
            <person name="Noel J."/>
            <person name="Ndikumana S."/>
            <person name="Charron P."/>
            <person name="St-Onge C."/>
            <person name="Giorgi J."/>
            <person name="Grigoriev I.V."/>
            <person name="Roux C."/>
            <person name="Martin F.M."/>
            <person name="Corradi N."/>
        </authorList>
    </citation>
    <scope>NUCLEOTIDE SEQUENCE [LARGE SCALE GENOMIC DNA]</scope>
    <source>
        <strain evidence="2 3">A5</strain>
    </source>
</reference>
<dbReference type="Pfam" id="PF25794">
    <property type="entry name" value="SACS"/>
    <property type="match status" value="1"/>
</dbReference>
<dbReference type="PANTHER" id="PTHR47839">
    <property type="entry name" value="DOMAIN PROTEIN, PUTATIVE (AFU_ORTHOLOGUE AFUA_6G04830)-RELATED"/>
    <property type="match status" value="1"/>
</dbReference>
<comment type="caution">
    <text evidence="2">The sequence shown here is derived from an EMBL/GenBank/DDBJ whole genome shotgun (WGS) entry which is preliminary data.</text>
</comment>
<name>A0A2N0P5F9_9GLOM</name>